<sequence length="71" mass="8118">MKGFKNKMVVFLAVTVGGMIGVVKGEEAKQKWVFRMKSKYENRRLMAERKSIARKGGVLLDDIELASYHKN</sequence>
<name>A0A8J2UEX9_9BACT</name>
<organism evidence="1 2">
    <name type="scientific">Puia dinghuensis</name>
    <dbReference type="NCBI Taxonomy" id="1792502"/>
    <lineage>
        <taxon>Bacteria</taxon>
        <taxon>Pseudomonadati</taxon>
        <taxon>Bacteroidota</taxon>
        <taxon>Chitinophagia</taxon>
        <taxon>Chitinophagales</taxon>
        <taxon>Chitinophagaceae</taxon>
        <taxon>Puia</taxon>
    </lineage>
</organism>
<evidence type="ECO:0000313" key="2">
    <source>
        <dbReference type="Proteomes" id="UP000607559"/>
    </source>
</evidence>
<dbReference type="Proteomes" id="UP000607559">
    <property type="component" value="Unassembled WGS sequence"/>
</dbReference>
<protein>
    <submittedName>
        <fullName evidence="1">Uncharacterized protein</fullName>
    </submittedName>
</protein>
<keyword evidence="2" id="KW-1185">Reference proteome</keyword>
<reference evidence="1" key="1">
    <citation type="journal article" date="2014" name="Int. J. Syst. Evol. Microbiol.">
        <title>Complete genome sequence of Corynebacterium casei LMG S-19264T (=DSM 44701T), isolated from a smear-ripened cheese.</title>
        <authorList>
            <consortium name="US DOE Joint Genome Institute (JGI-PGF)"/>
            <person name="Walter F."/>
            <person name="Albersmeier A."/>
            <person name="Kalinowski J."/>
            <person name="Ruckert C."/>
        </authorList>
    </citation>
    <scope>NUCLEOTIDE SEQUENCE</scope>
    <source>
        <strain evidence="1">CGMCC 1.15448</strain>
    </source>
</reference>
<reference evidence="1" key="2">
    <citation type="submission" date="2020-09" db="EMBL/GenBank/DDBJ databases">
        <authorList>
            <person name="Sun Q."/>
            <person name="Zhou Y."/>
        </authorList>
    </citation>
    <scope>NUCLEOTIDE SEQUENCE</scope>
    <source>
        <strain evidence="1">CGMCC 1.15448</strain>
    </source>
</reference>
<accession>A0A8J2UEX9</accession>
<dbReference type="AlphaFoldDB" id="A0A8J2UEX9"/>
<gene>
    <name evidence="1" type="ORF">GCM10011511_34750</name>
</gene>
<dbReference type="EMBL" id="BMJC01000003">
    <property type="protein sequence ID" value="GGB08240.1"/>
    <property type="molecule type" value="Genomic_DNA"/>
</dbReference>
<proteinExistence type="predicted"/>
<evidence type="ECO:0000313" key="1">
    <source>
        <dbReference type="EMBL" id="GGB08240.1"/>
    </source>
</evidence>
<comment type="caution">
    <text evidence="1">The sequence shown here is derived from an EMBL/GenBank/DDBJ whole genome shotgun (WGS) entry which is preliminary data.</text>
</comment>
<dbReference type="RefSeq" id="WP_188933909.1">
    <property type="nucleotide sequence ID" value="NZ_BMJC01000003.1"/>
</dbReference>